<reference evidence="7" key="1">
    <citation type="journal article" date="2020" name="mSystems">
        <title>Genome- and Community-Level Interaction Insights into Carbon Utilization and Element Cycling Functions of Hydrothermarchaeota in Hydrothermal Sediment.</title>
        <authorList>
            <person name="Zhou Z."/>
            <person name="Liu Y."/>
            <person name="Xu W."/>
            <person name="Pan J."/>
            <person name="Luo Z.H."/>
            <person name="Li M."/>
        </authorList>
    </citation>
    <scope>NUCLEOTIDE SEQUENCE [LARGE SCALE GENOMIC DNA]</scope>
    <source>
        <strain evidence="7">SpSt-222</strain>
    </source>
</reference>
<dbReference type="PANTHER" id="PTHR32309:SF13">
    <property type="entry name" value="FERRIC ENTEROBACTIN TRANSPORT PROTEIN FEPE"/>
    <property type="match status" value="1"/>
</dbReference>
<evidence type="ECO:0000256" key="4">
    <source>
        <dbReference type="ARBA" id="ARBA00022989"/>
    </source>
</evidence>
<accession>A0A7C2B3H3</accession>
<dbReference type="GO" id="GO:0005886">
    <property type="term" value="C:plasma membrane"/>
    <property type="evidence" value="ECO:0007669"/>
    <property type="project" value="UniProtKB-SubCell"/>
</dbReference>
<proteinExistence type="predicted"/>
<dbReference type="Pfam" id="PF02706">
    <property type="entry name" value="Wzz"/>
    <property type="match status" value="1"/>
</dbReference>
<evidence type="ECO:0000256" key="5">
    <source>
        <dbReference type="ARBA" id="ARBA00023136"/>
    </source>
</evidence>
<feature type="domain" description="Polysaccharide chain length determinant N-terminal" evidence="6">
    <location>
        <begin position="2"/>
        <end position="84"/>
    </location>
</feature>
<dbReference type="AlphaFoldDB" id="A0A7C2B3H3"/>
<keyword evidence="2" id="KW-1003">Cell membrane</keyword>
<dbReference type="PANTHER" id="PTHR32309">
    <property type="entry name" value="TYROSINE-PROTEIN KINASE"/>
    <property type="match status" value="1"/>
</dbReference>
<comment type="subcellular location">
    <subcellularLocation>
        <location evidence="1">Cell membrane</location>
        <topology evidence="1">Multi-pass membrane protein</topology>
    </subcellularLocation>
</comment>
<dbReference type="InterPro" id="IPR003856">
    <property type="entry name" value="LPS_length_determ_N"/>
</dbReference>
<organism evidence="7">
    <name type="scientific">Thermomicrobium roseum</name>
    <dbReference type="NCBI Taxonomy" id="500"/>
    <lineage>
        <taxon>Bacteria</taxon>
        <taxon>Pseudomonadati</taxon>
        <taxon>Thermomicrobiota</taxon>
        <taxon>Thermomicrobia</taxon>
        <taxon>Thermomicrobiales</taxon>
        <taxon>Thermomicrobiaceae</taxon>
        <taxon>Thermomicrobium</taxon>
    </lineage>
</organism>
<dbReference type="GO" id="GO:0004713">
    <property type="term" value="F:protein tyrosine kinase activity"/>
    <property type="evidence" value="ECO:0007669"/>
    <property type="project" value="TreeGrafter"/>
</dbReference>
<evidence type="ECO:0000313" key="7">
    <source>
        <dbReference type="EMBL" id="HEF64004.1"/>
    </source>
</evidence>
<evidence type="ECO:0000256" key="1">
    <source>
        <dbReference type="ARBA" id="ARBA00004651"/>
    </source>
</evidence>
<comment type="caution">
    <text evidence="7">The sequence shown here is derived from an EMBL/GenBank/DDBJ whole genome shotgun (WGS) entry which is preliminary data.</text>
</comment>
<evidence type="ECO:0000256" key="3">
    <source>
        <dbReference type="ARBA" id="ARBA00022692"/>
    </source>
</evidence>
<evidence type="ECO:0000259" key="6">
    <source>
        <dbReference type="Pfam" id="PF02706"/>
    </source>
</evidence>
<protein>
    <submittedName>
        <fullName evidence="7">Lipopolysaccharide biosynthesis protein</fullName>
    </submittedName>
</protein>
<keyword evidence="3" id="KW-0812">Transmembrane</keyword>
<evidence type="ECO:0000256" key="2">
    <source>
        <dbReference type="ARBA" id="ARBA00022475"/>
    </source>
</evidence>
<gene>
    <name evidence="7" type="ORF">ENP47_00100</name>
</gene>
<dbReference type="EMBL" id="DSJL01000001">
    <property type="protein sequence ID" value="HEF64004.1"/>
    <property type="molecule type" value="Genomic_DNA"/>
</dbReference>
<sequence>MELRAYLAVLWRRRWLVALVPGLAFLAILVQALQYRPHYTASAAVIVTRLPQDAPSDVYRYDEYYLYLTNEYTVDDFTEVVRGNVFASDVAQRASELLGTPVEPGEVQGSITVTRRNRALLLTVTSPEASRAVAIATAAVERLRDRGTQYFGFSDPQREVIVQVIEAPNGAVADITRTRLIWAIQLVLALAVGIFLAFLADYLADTLHSPEDIRRALGLPVLAVVPMSSGRKRRAS</sequence>
<dbReference type="InterPro" id="IPR050445">
    <property type="entry name" value="Bact_polysacc_biosynth/exp"/>
</dbReference>
<name>A0A7C2B3H3_THERO</name>
<keyword evidence="5" id="KW-0472">Membrane</keyword>
<keyword evidence="4" id="KW-1133">Transmembrane helix</keyword>